<dbReference type="EMBL" id="JQJC01000014">
    <property type="protein sequence ID" value="KGN94874.1"/>
    <property type="molecule type" value="Genomic_DNA"/>
</dbReference>
<dbReference type="Gene3D" id="1.25.40.10">
    <property type="entry name" value="Tetratricopeptide repeat domain"/>
    <property type="match status" value="1"/>
</dbReference>
<evidence type="ECO:0000313" key="6">
    <source>
        <dbReference type="EMBL" id="KGN94874.1"/>
    </source>
</evidence>
<sequence length="233" mass="27335">MIFRHYPIRPICTILLCILSASTLWAQQSVTLLSRSAFKAYSRQDYQQAAEYYRQALAVDSTYTPAIYGLAASLYSESKYEEATKQLARLIDNDQLSQSRQADVMHNMGNLMMRSKQYDKAVEAYKQALIRRPQDDETRYNYTLAKKLLEQNQQQNKQQQEGQNENNTNAQPSPQQTPPQDGERQNDPKEIDKERAEQILDAFKQDEEKTRRRIEMQKREEAQRQQTKGKKNW</sequence>
<evidence type="ECO:0000256" key="4">
    <source>
        <dbReference type="SAM" id="MobiDB-lite"/>
    </source>
</evidence>
<evidence type="ECO:0000256" key="5">
    <source>
        <dbReference type="SAM" id="SignalP"/>
    </source>
</evidence>
<evidence type="ECO:0000313" key="7">
    <source>
        <dbReference type="EMBL" id="SQH72513.1"/>
    </source>
</evidence>
<evidence type="ECO:0000313" key="8">
    <source>
        <dbReference type="Proteomes" id="UP000030136"/>
    </source>
</evidence>
<name>A0A2X4PL60_9PORP</name>
<dbReference type="Proteomes" id="UP000249300">
    <property type="component" value="Chromosome 1"/>
</dbReference>
<keyword evidence="9" id="KW-1185">Reference proteome</keyword>
<keyword evidence="2 3" id="KW-0802">TPR repeat</keyword>
<evidence type="ECO:0000256" key="1">
    <source>
        <dbReference type="ARBA" id="ARBA00022737"/>
    </source>
</evidence>
<dbReference type="GO" id="GO:0016740">
    <property type="term" value="F:transferase activity"/>
    <property type="evidence" value="ECO:0007669"/>
    <property type="project" value="UniProtKB-KW"/>
</dbReference>
<feature type="chain" id="PRO_5016138753" evidence="5">
    <location>
        <begin position="27"/>
        <end position="233"/>
    </location>
</feature>
<dbReference type="InterPro" id="IPR013105">
    <property type="entry name" value="TPR_2"/>
</dbReference>
<dbReference type="Pfam" id="PF14559">
    <property type="entry name" value="TPR_19"/>
    <property type="match status" value="1"/>
</dbReference>
<evidence type="ECO:0000256" key="2">
    <source>
        <dbReference type="ARBA" id="ARBA00022803"/>
    </source>
</evidence>
<reference evidence="7 9" key="2">
    <citation type="submission" date="2018-06" db="EMBL/GenBank/DDBJ databases">
        <authorList>
            <consortium name="Pathogen Informatics"/>
            <person name="Doyle S."/>
        </authorList>
    </citation>
    <scope>NUCLEOTIDE SEQUENCE [LARGE SCALE GENOMIC DNA]</scope>
    <source>
        <strain evidence="7 9">NCTC12858</strain>
    </source>
</reference>
<dbReference type="Proteomes" id="UP000030136">
    <property type="component" value="Unassembled WGS sequence"/>
</dbReference>
<dbReference type="PROSITE" id="PS50005">
    <property type="entry name" value="TPR"/>
    <property type="match status" value="1"/>
</dbReference>
<dbReference type="Pfam" id="PF07719">
    <property type="entry name" value="TPR_2"/>
    <property type="match status" value="1"/>
</dbReference>
<dbReference type="InterPro" id="IPR019734">
    <property type="entry name" value="TPR_rpt"/>
</dbReference>
<dbReference type="EMBL" id="LS483447">
    <property type="protein sequence ID" value="SQH72513.1"/>
    <property type="molecule type" value="Genomic_DNA"/>
</dbReference>
<dbReference type="InterPro" id="IPR011990">
    <property type="entry name" value="TPR-like_helical_dom_sf"/>
</dbReference>
<proteinExistence type="predicted"/>
<feature type="region of interest" description="Disordered" evidence="4">
    <location>
        <begin position="151"/>
        <end position="233"/>
    </location>
</feature>
<evidence type="ECO:0000256" key="3">
    <source>
        <dbReference type="PROSITE-ProRule" id="PRU00339"/>
    </source>
</evidence>
<dbReference type="SMART" id="SM00028">
    <property type="entry name" value="TPR"/>
    <property type="match status" value="3"/>
</dbReference>
<reference evidence="6 8" key="1">
    <citation type="submission" date="2014-08" db="EMBL/GenBank/DDBJ databases">
        <title>Porphyromonas crevioricanis strain:COT-253_OH1447 Genome sequencing.</title>
        <authorList>
            <person name="Wallis C."/>
            <person name="Deusch O."/>
            <person name="O'Flynn C."/>
            <person name="Davis I."/>
            <person name="Jospin G."/>
            <person name="Darling A.E."/>
            <person name="Coil D.A."/>
            <person name="Alexiev A."/>
            <person name="Horsfall A."/>
            <person name="Kirkwood N."/>
            <person name="Harris S."/>
            <person name="Eisen J.A."/>
        </authorList>
    </citation>
    <scope>NUCLEOTIDE SEQUENCE [LARGE SCALE GENOMIC DNA]</scope>
    <source>
        <strain evidence="8">COT-253 OH1447</strain>
        <strain evidence="6">COT-253_OH1447</strain>
    </source>
</reference>
<organism evidence="7 9">
    <name type="scientific">Porphyromonas crevioricanis</name>
    <dbReference type="NCBI Taxonomy" id="393921"/>
    <lineage>
        <taxon>Bacteria</taxon>
        <taxon>Pseudomonadati</taxon>
        <taxon>Bacteroidota</taxon>
        <taxon>Bacteroidia</taxon>
        <taxon>Bacteroidales</taxon>
        <taxon>Porphyromonadaceae</taxon>
        <taxon>Porphyromonas</taxon>
    </lineage>
</organism>
<feature type="signal peptide" evidence="5">
    <location>
        <begin position="1"/>
        <end position="26"/>
    </location>
</feature>
<feature type="repeat" description="TPR" evidence="3">
    <location>
        <begin position="102"/>
        <end position="135"/>
    </location>
</feature>
<feature type="compositionally biased region" description="Basic and acidic residues" evidence="4">
    <location>
        <begin position="181"/>
        <end position="223"/>
    </location>
</feature>
<evidence type="ECO:0000313" key="9">
    <source>
        <dbReference type="Proteomes" id="UP000249300"/>
    </source>
</evidence>
<dbReference type="RefSeq" id="WP_023936869.1">
    <property type="nucleotide sequence ID" value="NZ_FUXH01000006.1"/>
</dbReference>
<gene>
    <name evidence="6" type="ORF">HQ38_04945</name>
    <name evidence="7" type="ORF">NCTC12858_00336</name>
</gene>
<feature type="compositionally biased region" description="Low complexity" evidence="4">
    <location>
        <begin position="151"/>
        <end position="171"/>
    </location>
</feature>
<dbReference type="PROSITE" id="PS50293">
    <property type="entry name" value="TPR_REGION"/>
    <property type="match status" value="1"/>
</dbReference>
<protein>
    <submittedName>
        <fullName evidence="7">Predicted O-linked N-acetylglucosamine transferase, SPINDLY family</fullName>
    </submittedName>
</protein>
<dbReference type="SUPFAM" id="SSF48452">
    <property type="entry name" value="TPR-like"/>
    <property type="match status" value="1"/>
</dbReference>
<accession>A0A2X4PL60</accession>
<dbReference type="KEGG" id="pcre:NCTC12858_00336"/>
<keyword evidence="7" id="KW-0808">Transferase</keyword>
<keyword evidence="5" id="KW-0732">Signal</keyword>
<dbReference type="AlphaFoldDB" id="A0A2X4PL60"/>
<keyword evidence="1" id="KW-0677">Repeat</keyword>